<proteinExistence type="predicted"/>
<dbReference type="InterPro" id="IPR046347">
    <property type="entry name" value="bZIP_sf"/>
</dbReference>
<protein>
    <submittedName>
        <fullName evidence="4">ZP domain-containing protein</fullName>
    </submittedName>
</protein>
<reference evidence="4" key="1">
    <citation type="submission" date="2016-11" db="UniProtKB">
        <authorList>
            <consortium name="WormBaseParasite"/>
        </authorList>
    </citation>
    <scope>IDENTIFICATION</scope>
</reference>
<dbReference type="InterPro" id="IPR001507">
    <property type="entry name" value="ZP_dom"/>
</dbReference>
<dbReference type="PROSITE" id="PS51034">
    <property type="entry name" value="ZP_2"/>
    <property type="match status" value="1"/>
</dbReference>
<organism evidence="3 4">
    <name type="scientific">Heterorhabditis bacteriophora</name>
    <name type="common">Entomopathogenic nematode worm</name>
    <dbReference type="NCBI Taxonomy" id="37862"/>
    <lineage>
        <taxon>Eukaryota</taxon>
        <taxon>Metazoa</taxon>
        <taxon>Ecdysozoa</taxon>
        <taxon>Nematoda</taxon>
        <taxon>Chromadorea</taxon>
        <taxon>Rhabditida</taxon>
        <taxon>Rhabditina</taxon>
        <taxon>Rhabditomorpha</taxon>
        <taxon>Strongyloidea</taxon>
        <taxon>Heterorhabditidae</taxon>
        <taxon>Heterorhabditis</taxon>
    </lineage>
</organism>
<feature type="domain" description="ZP" evidence="2">
    <location>
        <begin position="231"/>
        <end position="303"/>
    </location>
</feature>
<evidence type="ECO:0000313" key="3">
    <source>
        <dbReference type="Proteomes" id="UP000095283"/>
    </source>
</evidence>
<dbReference type="PANTHER" id="PTHR46560">
    <property type="entry name" value="CYPHER, ISOFORM B"/>
    <property type="match status" value="1"/>
</dbReference>
<dbReference type="InterPro" id="IPR004827">
    <property type="entry name" value="bZIP"/>
</dbReference>
<dbReference type="AlphaFoldDB" id="A0A1I7XSR1"/>
<dbReference type="PANTHER" id="PTHR46560:SF12">
    <property type="entry name" value="ZP DOMAIN-CONTAINING PROTEIN"/>
    <property type="match status" value="1"/>
</dbReference>
<dbReference type="Pfam" id="PF07716">
    <property type="entry name" value="bZIP_2"/>
    <property type="match status" value="1"/>
</dbReference>
<dbReference type="PROSITE" id="PS00036">
    <property type="entry name" value="BZIP_BASIC"/>
    <property type="match status" value="1"/>
</dbReference>
<accession>A0A1I7XSR1</accession>
<dbReference type="Gene3D" id="1.20.5.170">
    <property type="match status" value="1"/>
</dbReference>
<evidence type="ECO:0000259" key="2">
    <source>
        <dbReference type="PROSITE" id="PS51034"/>
    </source>
</evidence>
<dbReference type="CDD" id="cd14813">
    <property type="entry name" value="bZIP_BmCbz-like"/>
    <property type="match status" value="1"/>
</dbReference>
<dbReference type="GO" id="GO:0003700">
    <property type="term" value="F:DNA-binding transcription factor activity"/>
    <property type="evidence" value="ECO:0007669"/>
    <property type="project" value="InterPro"/>
</dbReference>
<sequence length="303" mass="33869">MYAVEATNSLYTMDQRIVPNGSHSLFTGDYLLDSSSAGEYNHISATTPKLSRLYGSKAFFPQLRAPVSTLNSSSPDHDNYIAATTPTSSCDSPYSGNRISSTESSTITDYRLKRDKNNLASKKSRKKRQDKIKAMKLEYDHLKRRNIELKTIVTSLETQVTDYKRMSTWIYINYPAFGDNTLRMEVGILLLPWVSRLVISQYVTNTIPIIKVGCVLFPFSKDADALGVSAMCSSESITASIDFDRPFSGKIYSLDYATVHDCIYYNSLDMDTVLFSIPAHRCGTKLSRTTRDVALLSSTNGDL</sequence>
<feature type="compositionally biased region" description="Polar residues" evidence="1">
    <location>
        <begin position="82"/>
        <end position="102"/>
    </location>
</feature>
<evidence type="ECO:0000256" key="1">
    <source>
        <dbReference type="SAM" id="MobiDB-lite"/>
    </source>
</evidence>
<evidence type="ECO:0000313" key="4">
    <source>
        <dbReference type="WBParaSite" id="Hba_20526"/>
    </source>
</evidence>
<dbReference type="SUPFAM" id="SSF57959">
    <property type="entry name" value="Leucine zipper domain"/>
    <property type="match status" value="1"/>
</dbReference>
<dbReference type="Proteomes" id="UP000095283">
    <property type="component" value="Unplaced"/>
</dbReference>
<feature type="region of interest" description="Disordered" evidence="1">
    <location>
        <begin position="70"/>
        <end position="102"/>
    </location>
</feature>
<dbReference type="WBParaSite" id="Hba_20526">
    <property type="protein sequence ID" value="Hba_20526"/>
    <property type="gene ID" value="Hba_20526"/>
</dbReference>
<keyword evidence="3" id="KW-1185">Reference proteome</keyword>
<name>A0A1I7XSR1_HETBA</name>